<sequence length="91" mass="10491">MSNKPNFFQNALGMFQDPVTPLRDKLLIAGGVLYILSPIDLIPDFILLLGYTDDLAVAVGTFSLFRRTYNNYVKRTRIVDEQEYKPNLHKR</sequence>
<evidence type="ECO:0000313" key="6">
    <source>
        <dbReference type="EMBL" id="PWK13423.1"/>
    </source>
</evidence>
<evidence type="ECO:0000256" key="2">
    <source>
        <dbReference type="ARBA" id="ARBA00022692"/>
    </source>
</evidence>
<reference evidence="6 7" key="1">
    <citation type="submission" date="2018-05" db="EMBL/GenBank/DDBJ databases">
        <title>Genomic Encyclopedia of Type Strains, Phase IV (KMG-IV): sequencing the most valuable type-strain genomes for metagenomic binning, comparative biology and taxonomic classification.</title>
        <authorList>
            <person name="Goeker M."/>
        </authorList>
    </citation>
    <scope>NUCLEOTIDE SEQUENCE [LARGE SCALE GENOMIC DNA]</scope>
    <source>
        <strain evidence="6 7">DSM 18773</strain>
    </source>
</reference>
<evidence type="ECO:0000256" key="1">
    <source>
        <dbReference type="ARBA" id="ARBA00004127"/>
    </source>
</evidence>
<keyword evidence="4" id="KW-0472">Membrane</keyword>
<evidence type="ECO:0000313" key="7">
    <source>
        <dbReference type="Proteomes" id="UP000245634"/>
    </source>
</evidence>
<protein>
    <submittedName>
        <fullName evidence="6">Uncharacterized protein DUF1232</fullName>
    </submittedName>
</protein>
<dbReference type="GO" id="GO:0012505">
    <property type="term" value="C:endomembrane system"/>
    <property type="evidence" value="ECO:0007669"/>
    <property type="project" value="UniProtKB-SubCell"/>
</dbReference>
<comment type="caution">
    <text evidence="6">The sequence shown here is derived from an EMBL/GenBank/DDBJ whole genome shotgun (WGS) entry which is preliminary data.</text>
</comment>
<proteinExistence type="predicted"/>
<comment type="subcellular location">
    <subcellularLocation>
        <location evidence="1">Endomembrane system</location>
        <topology evidence="1">Multi-pass membrane protein</topology>
    </subcellularLocation>
</comment>
<keyword evidence="3" id="KW-1133">Transmembrane helix</keyword>
<dbReference type="Pfam" id="PF06803">
    <property type="entry name" value="DUF1232"/>
    <property type="match status" value="1"/>
</dbReference>
<feature type="domain" description="DUF1232" evidence="5">
    <location>
        <begin position="25"/>
        <end position="58"/>
    </location>
</feature>
<evidence type="ECO:0000256" key="4">
    <source>
        <dbReference type="ARBA" id="ARBA00023136"/>
    </source>
</evidence>
<dbReference type="InterPro" id="IPR010652">
    <property type="entry name" value="DUF1232"/>
</dbReference>
<dbReference type="RefSeq" id="WP_109688678.1">
    <property type="nucleotide sequence ID" value="NZ_QGGL01000007.1"/>
</dbReference>
<evidence type="ECO:0000256" key="3">
    <source>
        <dbReference type="ARBA" id="ARBA00022989"/>
    </source>
</evidence>
<dbReference type="Proteomes" id="UP000245634">
    <property type="component" value="Unassembled WGS sequence"/>
</dbReference>
<keyword evidence="2" id="KW-0812">Transmembrane</keyword>
<keyword evidence="7" id="KW-1185">Reference proteome</keyword>
<dbReference type="EMBL" id="QGGL01000007">
    <property type="protein sequence ID" value="PWK13423.1"/>
    <property type="molecule type" value="Genomic_DNA"/>
</dbReference>
<dbReference type="OrthoDB" id="9793277at2"/>
<gene>
    <name evidence="6" type="ORF">C7459_10791</name>
</gene>
<name>A0A316D9W6_9BACL</name>
<accession>A0A316D9W6</accession>
<dbReference type="AlphaFoldDB" id="A0A316D9W6"/>
<organism evidence="6 7">
    <name type="scientific">Tumebacillus permanentifrigoris</name>
    <dbReference type="NCBI Taxonomy" id="378543"/>
    <lineage>
        <taxon>Bacteria</taxon>
        <taxon>Bacillati</taxon>
        <taxon>Bacillota</taxon>
        <taxon>Bacilli</taxon>
        <taxon>Bacillales</taxon>
        <taxon>Alicyclobacillaceae</taxon>
        <taxon>Tumebacillus</taxon>
    </lineage>
</organism>
<evidence type="ECO:0000259" key="5">
    <source>
        <dbReference type="Pfam" id="PF06803"/>
    </source>
</evidence>